<feature type="region of interest" description="Disordered" evidence="2">
    <location>
        <begin position="47"/>
        <end position="112"/>
    </location>
</feature>
<dbReference type="Proteomes" id="UP000807342">
    <property type="component" value="Unassembled WGS sequence"/>
</dbReference>
<dbReference type="PROSITE" id="PS50837">
    <property type="entry name" value="NACHT"/>
    <property type="match status" value="1"/>
</dbReference>
<dbReference type="PANTHER" id="PTHR10039">
    <property type="entry name" value="AMELOGENIN"/>
    <property type="match status" value="1"/>
</dbReference>
<gene>
    <name evidence="4" type="ORF">P691DRAFT_805486</name>
</gene>
<dbReference type="SUPFAM" id="SSF52540">
    <property type="entry name" value="P-loop containing nucleoside triphosphate hydrolases"/>
    <property type="match status" value="1"/>
</dbReference>
<dbReference type="EMBL" id="MU151293">
    <property type="protein sequence ID" value="KAF9445573.1"/>
    <property type="molecule type" value="Genomic_DNA"/>
</dbReference>
<dbReference type="InterPro" id="IPR007111">
    <property type="entry name" value="NACHT_NTPase"/>
</dbReference>
<dbReference type="InterPro" id="IPR027417">
    <property type="entry name" value="P-loop_NTPase"/>
</dbReference>
<proteinExistence type="predicted"/>
<accession>A0A9P5X6W6</accession>
<dbReference type="InterPro" id="IPR056884">
    <property type="entry name" value="NPHP3-like_N"/>
</dbReference>
<dbReference type="AlphaFoldDB" id="A0A9P5X6W6"/>
<feature type="domain" description="NACHT" evidence="3">
    <location>
        <begin position="191"/>
        <end position="335"/>
    </location>
</feature>
<reference evidence="4" key="1">
    <citation type="submission" date="2020-11" db="EMBL/GenBank/DDBJ databases">
        <authorList>
            <consortium name="DOE Joint Genome Institute"/>
            <person name="Ahrendt S."/>
            <person name="Riley R."/>
            <person name="Andreopoulos W."/>
            <person name="Labutti K."/>
            <person name="Pangilinan J."/>
            <person name="Ruiz-Duenas F.J."/>
            <person name="Barrasa J.M."/>
            <person name="Sanchez-Garcia M."/>
            <person name="Camarero S."/>
            <person name="Miyauchi S."/>
            <person name="Serrano A."/>
            <person name="Linde D."/>
            <person name="Babiker R."/>
            <person name="Drula E."/>
            <person name="Ayuso-Fernandez I."/>
            <person name="Pacheco R."/>
            <person name="Padilla G."/>
            <person name="Ferreira P."/>
            <person name="Barriuso J."/>
            <person name="Kellner H."/>
            <person name="Castanera R."/>
            <person name="Alfaro M."/>
            <person name="Ramirez L."/>
            <person name="Pisabarro A.G."/>
            <person name="Kuo A."/>
            <person name="Tritt A."/>
            <person name="Lipzen A."/>
            <person name="He G."/>
            <person name="Yan M."/>
            <person name="Ng V."/>
            <person name="Cullen D."/>
            <person name="Martin F."/>
            <person name="Rosso M.-N."/>
            <person name="Henrissat B."/>
            <person name="Hibbett D."/>
            <person name="Martinez A.T."/>
            <person name="Grigoriev I.V."/>
        </authorList>
    </citation>
    <scope>NUCLEOTIDE SEQUENCE</scope>
    <source>
        <strain evidence="4">MF-IS2</strain>
    </source>
</reference>
<organism evidence="4 5">
    <name type="scientific">Macrolepiota fuliginosa MF-IS2</name>
    <dbReference type="NCBI Taxonomy" id="1400762"/>
    <lineage>
        <taxon>Eukaryota</taxon>
        <taxon>Fungi</taxon>
        <taxon>Dikarya</taxon>
        <taxon>Basidiomycota</taxon>
        <taxon>Agaricomycotina</taxon>
        <taxon>Agaricomycetes</taxon>
        <taxon>Agaricomycetidae</taxon>
        <taxon>Agaricales</taxon>
        <taxon>Agaricineae</taxon>
        <taxon>Agaricaceae</taxon>
        <taxon>Macrolepiota</taxon>
    </lineage>
</organism>
<feature type="compositionally biased region" description="Low complexity" evidence="2">
    <location>
        <begin position="95"/>
        <end position="107"/>
    </location>
</feature>
<keyword evidence="1" id="KW-0677">Repeat</keyword>
<dbReference type="PANTHER" id="PTHR10039:SF14">
    <property type="entry name" value="NACHT DOMAIN-CONTAINING PROTEIN"/>
    <property type="match status" value="1"/>
</dbReference>
<dbReference type="Gene3D" id="3.40.50.300">
    <property type="entry name" value="P-loop containing nucleotide triphosphate hydrolases"/>
    <property type="match status" value="1"/>
</dbReference>
<evidence type="ECO:0000256" key="2">
    <source>
        <dbReference type="SAM" id="MobiDB-lite"/>
    </source>
</evidence>
<evidence type="ECO:0000259" key="3">
    <source>
        <dbReference type="PROSITE" id="PS50837"/>
    </source>
</evidence>
<name>A0A9P5X6W6_9AGAR</name>
<feature type="compositionally biased region" description="Pro residues" evidence="2">
    <location>
        <begin position="78"/>
        <end position="91"/>
    </location>
</feature>
<evidence type="ECO:0000313" key="4">
    <source>
        <dbReference type="EMBL" id="KAF9445573.1"/>
    </source>
</evidence>
<evidence type="ECO:0000313" key="5">
    <source>
        <dbReference type="Proteomes" id="UP000807342"/>
    </source>
</evidence>
<dbReference type="OrthoDB" id="3018344at2759"/>
<evidence type="ECO:0000256" key="1">
    <source>
        <dbReference type="ARBA" id="ARBA00022737"/>
    </source>
</evidence>
<sequence length="792" mass="89311">MGLCPFDCPQFTGRNQSTASNWTVDFHPSRSTLGGAMITNPPIQFWQDPATQPATKRKRCDSPSLHEPSIAGNREFVSPPPRHAFPTPPQSPTVSSNSTLSPHSPSPGFFQKAHSFQVNNSTFIDHSTTVQTVQNMHPNTKKDAIQELAGHGMSGAEFDSLARHPVPRCLHGTREKIIHGVCEWITKPEPKMLWLRGSAGVGKSAIMQTVAEKSSQSAILGATLFFSRANQRSKLNHVVPTLAYQLATHIPSYRLDVEELIGLYPTIFEKSVANQFQKFIIEPFLAPRPDQQTFLILIDGLDECESERDQCELVELIALAAGPTSPFVWIISSRPEYHLLQLFRRPGFNGIFKLQHVPIDGPEAYMDVERHLRKGFDRIQEEFSDMIPPHWPSERQFMAIKKATRGLFAQANTLLRFVGDGSLYGDPISQLEIVLAELDKHQPNGCTENPLASLDALYNHILSTVPSTQIPTLQHILGFCLLRERSSSISLLLTANVLGMRQNVVYGALQRLHSVLDIPQPQEAHQKPIRFLHKSFSDYLTNPKRSGCFFLDTNKQSLTIMTCYIRMLGVALESGDDTTDIPLSWSRPAEADLGRQVIREVKENWSQILSKIFNKWDPRHQHAAELEELLEVFVRLQFNAFDVRDALGFINIINWIADGTLPTMRNRLVIGEVLPKDFDLDQVDNTRTSVFYRTKPDRWGYWSTNTGSLNVAGSYSSKQPQHYLQGHLLSQHSFFEDFRSLQNGYVRPDVKVLIIGSDPSKRCAVVLSAGDKWEARPVIRYYLPLRSAEYKG</sequence>
<dbReference type="Pfam" id="PF24883">
    <property type="entry name" value="NPHP3_N"/>
    <property type="match status" value="1"/>
</dbReference>
<protein>
    <recommendedName>
        <fullName evidence="3">NACHT domain-containing protein</fullName>
    </recommendedName>
</protein>
<comment type="caution">
    <text evidence="4">The sequence shown here is derived from an EMBL/GenBank/DDBJ whole genome shotgun (WGS) entry which is preliminary data.</text>
</comment>
<keyword evidence="5" id="KW-1185">Reference proteome</keyword>